<dbReference type="SUPFAM" id="SSF50118">
    <property type="entry name" value="Cell growth inhibitor/plasmid maintenance toxic component"/>
    <property type="match status" value="1"/>
</dbReference>
<gene>
    <name evidence="4" type="primary">mazF9</name>
    <name evidence="4" type="ORF">Cph01nite_28830</name>
</gene>
<dbReference type="Proteomes" id="UP000614741">
    <property type="component" value="Unassembled WGS sequence"/>
</dbReference>
<dbReference type="EMBL" id="BONP01000020">
    <property type="protein sequence ID" value="GIG41121.1"/>
    <property type="molecule type" value="Genomic_DNA"/>
</dbReference>
<dbReference type="RefSeq" id="WP_203675416.1">
    <property type="nucleotide sequence ID" value="NZ_BONP01000020.1"/>
</dbReference>
<evidence type="ECO:0000313" key="5">
    <source>
        <dbReference type="Proteomes" id="UP000614741"/>
    </source>
</evidence>
<comment type="function">
    <text evidence="3">Toxic component of a type II toxin-antitoxin (TA) system.</text>
</comment>
<evidence type="ECO:0000256" key="1">
    <source>
        <dbReference type="ARBA" id="ARBA00007521"/>
    </source>
</evidence>
<dbReference type="Gene3D" id="2.30.30.110">
    <property type="match status" value="1"/>
</dbReference>
<comment type="caution">
    <text evidence="4">The sequence shown here is derived from an EMBL/GenBank/DDBJ whole genome shotgun (WGS) entry which is preliminary data.</text>
</comment>
<dbReference type="PANTHER" id="PTHR33988:SF1">
    <property type="entry name" value="ENDORIBONUCLEASE MAZF7-RELATED"/>
    <property type="match status" value="1"/>
</dbReference>
<keyword evidence="2" id="KW-1277">Toxin-antitoxin system</keyword>
<accession>A0ABQ4DQB7</accession>
<comment type="similarity">
    <text evidence="1 3">Belongs to the PemK/MazF family.</text>
</comment>
<dbReference type="InterPro" id="IPR011067">
    <property type="entry name" value="Plasmid_toxin/cell-grow_inhib"/>
</dbReference>
<keyword evidence="3" id="KW-0378">Hydrolase</keyword>
<reference evidence="4 5" key="1">
    <citation type="submission" date="2021-01" db="EMBL/GenBank/DDBJ databases">
        <title>Whole genome shotgun sequence of Cellulomonas phragmiteti NBRC 110785.</title>
        <authorList>
            <person name="Komaki H."/>
            <person name="Tamura T."/>
        </authorList>
    </citation>
    <scope>NUCLEOTIDE SEQUENCE [LARGE SCALE GENOMIC DNA]</scope>
    <source>
        <strain evidence="4 5">NBRC 110785</strain>
    </source>
</reference>
<dbReference type="Pfam" id="PF02452">
    <property type="entry name" value="PemK_toxin"/>
    <property type="match status" value="1"/>
</dbReference>
<keyword evidence="3" id="KW-0255">Endonuclease</keyword>
<evidence type="ECO:0000256" key="3">
    <source>
        <dbReference type="PIRNR" id="PIRNR033490"/>
    </source>
</evidence>
<dbReference type="EC" id="3.1.-.-" evidence="3"/>
<sequence>MRGEIWLVNLDPVVGSEAFKTRPAVIVGRAPLAHRAMANGRGVVPVVPVTSNTERVLSFQALLPAARTGLDGDSKAQCEQLRAVDVACLVEHVGTVPDDVMVTVDAGIRVWLDLP</sequence>
<keyword evidence="5" id="KW-1185">Reference proteome</keyword>
<dbReference type="PANTHER" id="PTHR33988">
    <property type="entry name" value="ENDORIBONUCLEASE MAZF-RELATED"/>
    <property type="match status" value="1"/>
</dbReference>
<evidence type="ECO:0000313" key="4">
    <source>
        <dbReference type="EMBL" id="GIG41121.1"/>
    </source>
</evidence>
<keyword evidence="3" id="KW-0540">Nuclease</keyword>
<protein>
    <recommendedName>
        <fullName evidence="3">mRNA interferase</fullName>
        <ecNumber evidence="3">3.1.-.-</ecNumber>
    </recommendedName>
</protein>
<dbReference type="PIRSF" id="PIRSF033490">
    <property type="entry name" value="MazF"/>
    <property type="match status" value="1"/>
</dbReference>
<evidence type="ECO:0000256" key="2">
    <source>
        <dbReference type="ARBA" id="ARBA00022649"/>
    </source>
</evidence>
<proteinExistence type="inferred from homology"/>
<name>A0ABQ4DQB7_9CELL</name>
<dbReference type="InterPro" id="IPR003477">
    <property type="entry name" value="PemK-like"/>
</dbReference>
<organism evidence="4 5">
    <name type="scientific">Cellulomonas phragmiteti</name>
    <dbReference type="NCBI Taxonomy" id="478780"/>
    <lineage>
        <taxon>Bacteria</taxon>
        <taxon>Bacillati</taxon>
        <taxon>Actinomycetota</taxon>
        <taxon>Actinomycetes</taxon>
        <taxon>Micrococcales</taxon>
        <taxon>Cellulomonadaceae</taxon>
        <taxon>Cellulomonas</taxon>
    </lineage>
</organism>